<comment type="caution">
    <text evidence="2">The sequence shown here is derived from an EMBL/GenBank/DDBJ whole genome shotgun (WGS) entry which is preliminary data.</text>
</comment>
<dbReference type="EMBL" id="JAHQZT010000021">
    <property type="protein sequence ID" value="MBV0934349.1"/>
    <property type="molecule type" value="Genomic_DNA"/>
</dbReference>
<reference evidence="2 3" key="1">
    <citation type="submission" date="2021-06" db="EMBL/GenBank/DDBJ databases">
        <title>Bacterium isolated from marine sediment.</title>
        <authorList>
            <person name="Zhu K.-L."/>
            <person name="Du Z.-J."/>
            <person name="Liang Q.-Y."/>
        </authorList>
    </citation>
    <scope>NUCLEOTIDE SEQUENCE [LARGE SCALE GENOMIC DNA]</scope>
    <source>
        <strain evidence="2 3">A346</strain>
    </source>
</reference>
<feature type="domain" description="ATP-grasp fold RimK-type" evidence="1">
    <location>
        <begin position="93"/>
        <end position="233"/>
    </location>
</feature>
<dbReference type="InterPro" id="IPR013651">
    <property type="entry name" value="ATP-grasp_RimK-type"/>
</dbReference>
<dbReference type="Proteomes" id="UP000755551">
    <property type="component" value="Unassembled WGS sequence"/>
</dbReference>
<gene>
    <name evidence="2" type="ORF">KTN04_13470</name>
</gene>
<dbReference type="PANTHER" id="PTHR21621:SF0">
    <property type="entry name" value="BETA-CITRYLGLUTAMATE SYNTHASE B-RELATED"/>
    <property type="match status" value="1"/>
</dbReference>
<dbReference type="PANTHER" id="PTHR21621">
    <property type="entry name" value="RIBOSOMAL PROTEIN S6 MODIFICATION PROTEIN"/>
    <property type="match status" value="1"/>
</dbReference>
<evidence type="ECO:0000313" key="2">
    <source>
        <dbReference type="EMBL" id="MBV0934349.1"/>
    </source>
</evidence>
<dbReference type="Pfam" id="PF08443">
    <property type="entry name" value="RimK"/>
    <property type="match status" value="1"/>
</dbReference>
<sequence length="272" mass="30686">MKCVSFDAFRTLHLPGVRYIKPEHMFRERAVIEAAEWVLFPEYWQVNALVFGLKKRIFPGLSAYLIGHDKVQMTRAFQLVAPDHIPWTLIEPNTPDHARQVWDQMPLPFVAKIPKSSMGQGVFLIENRSDWATYLACTPVIYAQERLPIDRDLRLVVVGGKLVAGFWRCQGHDGFHNNLSQGGTVDADTPLPQVAVDLVLRVSQQLEIDHAGFDVAMVDGYPYLLEFNRLFGNRGLPGLSQQVSAAILDYLQEQTERDDDPIDPTPPLPAAI</sequence>
<protein>
    <recommendedName>
        <fullName evidence="1">ATP-grasp fold RimK-type domain-containing protein</fullName>
    </recommendedName>
</protein>
<evidence type="ECO:0000259" key="1">
    <source>
        <dbReference type="Pfam" id="PF08443"/>
    </source>
</evidence>
<keyword evidence="3" id="KW-1185">Reference proteome</keyword>
<dbReference type="RefSeq" id="WP_217335757.1">
    <property type="nucleotide sequence ID" value="NZ_JAHQZT010000021.1"/>
</dbReference>
<evidence type="ECO:0000313" key="3">
    <source>
        <dbReference type="Proteomes" id="UP000755551"/>
    </source>
</evidence>
<accession>A0ABS6MDH8</accession>
<organism evidence="2 3">
    <name type="scientific">Marinobacterium weihaiense</name>
    <dbReference type="NCBI Taxonomy" id="2851016"/>
    <lineage>
        <taxon>Bacteria</taxon>
        <taxon>Pseudomonadati</taxon>
        <taxon>Pseudomonadota</taxon>
        <taxon>Gammaproteobacteria</taxon>
        <taxon>Oceanospirillales</taxon>
        <taxon>Oceanospirillaceae</taxon>
        <taxon>Marinobacterium</taxon>
    </lineage>
</organism>
<proteinExistence type="predicted"/>
<name>A0ABS6MDH8_9GAMM</name>